<evidence type="ECO:0000313" key="1">
    <source>
        <dbReference type="EMBL" id="MDQ0556513.1"/>
    </source>
</evidence>
<accession>A0ABU0N015</accession>
<organism evidence="1 2">
    <name type="scientific">Paraclostridium ghonii</name>
    <dbReference type="NCBI Taxonomy" id="29358"/>
    <lineage>
        <taxon>Bacteria</taxon>
        <taxon>Bacillati</taxon>
        <taxon>Bacillota</taxon>
        <taxon>Clostridia</taxon>
        <taxon>Peptostreptococcales</taxon>
        <taxon>Peptostreptococcaceae</taxon>
        <taxon>Paraclostridium</taxon>
    </lineage>
</organism>
<dbReference type="EMBL" id="JAUSWG010000006">
    <property type="protein sequence ID" value="MDQ0556513.1"/>
    <property type="molecule type" value="Genomic_DNA"/>
</dbReference>
<sequence length="33" mass="3655">MELGVISLIIVRTKDKEYEILSGHNGVNADKIV</sequence>
<comment type="caution">
    <text evidence="1">The sequence shown here is derived from an EMBL/GenBank/DDBJ whole genome shotgun (WGS) entry which is preliminary data.</text>
</comment>
<dbReference type="Proteomes" id="UP001232584">
    <property type="component" value="Unassembled WGS sequence"/>
</dbReference>
<evidence type="ECO:0000313" key="2">
    <source>
        <dbReference type="Proteomes" id="UP001232584"/>
    </source>
</evidence>
<protein>
    <submittedName>
        <fullName evidence="1">Uncharacterized protein</fullName>
    </submittedName>
</protein>
<reference evidence="1 2" key="1">
    <citation type="submission" date="2023-07" db="EMBL/GenBank/DDBJ databases">
        <title>Genomic Encyclopedia of Type Strains, Phase IV (KMG-IV): sequencing the most valuable type-strain genomes for metagenomic binning, comparative biology and taxonomic classification.</title>
        <authorList>
            <person name="Goeker M."/>
        </authorList>
    </citation>
    <scope>NUCLEOTIDE SEQUENCE [LARGE SCALE GENOMIC DNA]</scope>
    <source>
        <strain evidence="1 2">DSM 15049</strain>
    </source>
</reference>
<proteinExistence type="predicted"/>
<name>A0ABU0N015_9FIRM</name>
<keyword evidence="2" id="KW-1185">Reference proteome</keyword>
<gene>
    <name evidence="1" type="ORF">QOZ92_001627</name>
</gene>